<dbReference type="KEGG" id="nsr:NS506_04847"/>
<keyword evidence="1" id="KW-0810">Translation regulation</keyword>
<dbReference type="GO" id="GO:0006417">
    <property type="term" value="P:regulation of translation"/>
    <property type="evidence" value="ECO:0007669"/>
    <property type="project" value="UniProtKB-KW"/>
</dbReference>
<gene>
    <name evidence="4" type="ORF">NS506_04847</name>
</gene>
<dbReference type="AlphaFoldDB" id="A0ABC8AXH5"/>
<dbReference type="RefSeq" id="WP_071344849.1">
    <property type="nucleotide sequence ID" value="NZ_CP017839.1"/>
</dbReference>
<accession>A0ABC8AXH5</accession>
<dbReference type="Pfam" id="PF16321">
    <property type="entry name" value="Ribosom_S30AE_C"/>
    <property type="match status" value="2"/>
</dbReference>
<dbReference type="Proteomes" id="UP000180166">
    <property type="component" value="Chromosome"/>
</dbReference>
<dbReference type="InterPro" id="IPR032528">
    <property type="entry name" value="Ribosom_S30AE_C"/>
</dbReference>
<evidence type="ECO:0000256" key="2">
    <source>
        <dbReference type="SAM" id="MobiDB-lite"/>
    </source>
</evidence>
<feature type="domain" description="Sigma 54 modulation/S30EA ribosomal protein C-terminal" evidence="3">
    <location>
        <begin position="143"/>
        <end position="198"/>
    </location>
</feature>
<feature type="domain" description="Sigma 54 modulation/S30EA ribosomal protein C-terminal" evidence="3">
    <location>
        <begin position="222"/>
        <end position="265"/>
    </location>
</feature>
<dbReference type="EMBL" id="CP017839">
    <property type="protein sequence ID" value="APA98893.1"/>
    <property type="molecule type" value="Genomic_DNA"/>
</dbReference>
<name>A0ABC8AXH5_9NOCA</name>
<protein>
    <recommendedName>
        <fullName evidence="3">Sigma 54 modulation/S30EA ribosomal protein C-terminal domain-containing protein</fullName>
    </recommendedName>
</protein>
<reference evidence="4 5" key="1">
    <citation type="submission" date="2016-10" db="EMBL/GenBank/DDBJ databases">
        <title>Genome sequence of Nocardia seriolae strain EM150506, isolated from Anguila japonica.</title>
        <authorList>
            <person name="Han H.-J."/>
        </authorList>
    </citation>
    <scope>NUCLEOTIDE SEQUENCE [LARGE SCALE GENOMIC DNA]</scope>
    <source>
        <strain evidence="4 5">EM150506</strain>
    </source>
</reference>
<dbReference type="PANTHER" id="PTHR33231">
    <property type="entry name" value="30S RIBOSOMAL PROTEIN"/>
    <property type="match status" value="1"/>
</dbReference>
<evidence type="ECO:0000313" key="5">
    <source>
        <dbReference type="Proteomes" id="UP000180166"/>
    </source>
</evidence>
<evidence type="ECO:0000313" key="4">
    <source>
        <dbReference type="EMBL" id="APA98893.1"/>
    </source>
</evidence>
<evidence type="ECO:0000259" key="3">
    <source>
        <dbReference type="Pfam" id="PF16321"/>
    </source>
</evidence>
<organism evidence="4 5">
    <name type="scientific">Nocardia seriolae</name>
    <dbReference type="NCBI Taxonomy" id="37332"/>
    <lineage>
        <taxon>Bacteria</taxon>
        <taxon>Bacillati</taxon>
        <taxon>Actinomycetota</taxon>
        <taxon>Actinomycetes</taxon>
        <taxon>Mycobacteriales</taxon>
        <taxon>Nocardiaceae</taxon>
        <taxon>Nocardia</taxon>
    </lineage>
</organism>
<dbReference type="InterPro" id="IPR003489">
    <property type="entry name" value="RHF/RaiA"/>
</dbReference>
<evidence type="ECO:0000256" key="1">
    <source>
        <dbReference type="ARBA" id="ARBA00022845"/>
    </source>
</evidence>
<sequence>MTTHTPHPPTADSVLEISVGHHVSGAGAEYARTKIGQALDHAPEPILSARVRLTGHRDPAVVKPIVAQANINMAGRPVRAQVSAASTREAIDLLAARLRTRLERLSRHWEALRGGGRSESRAHEWHHGSAPRERVPYFPRPVEQREVLRHKSYALAGATCDEAAFDMEVMDYGFQLFTESGSGIDNVLYRTGNGEFRLAQIDPHPDAVTHGALAVTVSPLGAPVLDVDEAISRLELTRWPFVFFRESEQGGGRVLYHRYDGHYGLVTPAA</sequence>
<dbReference type="Pfam" id="PF02482">
    <property type="entry name" value="Ribosomal_S30AE"/>
    <property type="match status" value="1"/>
</dbReference>
<dbReference type="Gene3D" id="3.30.505.50">
    <property type="entry name" value="Sigma 54 modulation/S30EA ribosomal protein, C-terminal domain"/>
    <property type="match status" value="2"/>
</dbReference>
<proteinExistence type="predicted"/>
<dbReference type="InterPro" id="IPR050574">
    <property type="entry name" value="HPF/YfiA_ribosome-assoc"/>
</dbReference>
<dbReference type="PANTHER" id="PTHR33231:SF1">
    <property type="entry name" value="30S RIBOSOMAL PROTEIN"/>
    <property type="match status" value="1"/>
</dbReference>
<dbReference type="Gene3D" id="3.30.160.100">
    <property type="entry name" value="Ribosome hibernation promotion factor-like"/>
    <property type="match status" value="1"/>
</dbReference>
<dbReference type="InterPro" id="IPR038416">
    <property type="entry name" value="Ribosom_S30AE_C_sf"/>
</dbReference>
<dbReference type="InterPro" id="IPR036567">
    <property type="entry name" value="RHF-like"/>
</dbReference>
<feature type="region of interest" description="Disordered" evidence="2">
    <location>
        <begin position="112"/>
        <end position="134"/>
    </location>
</feature>
<dbReference type="SUPFAM" id="SSF69754">
    <property type="entry name" value="Ribosome binding protein Y (YfiA homologue)"/>
    <property type="match status" value="1"/>
</dbReference>